<dbReference type="Pfam" id="PF02100">
    <property type="entry name" value="ODC_AZ"/>
    <property type="match status" value="1"/>
</dbReference>
<name>A0A6J2Y085_SITOR</name>
<dbReference type="GO" id="GO:0005737">
    <property type="term" value="C:cytoplasm"/>
    <property type="evidence" value="ECO:0007669"/>
    <property type="project" value="TreeGrafter"/>
</dbReference>
<dbReference type="InParanoid" id="A0A6J2Y085"/>
<comment type="subunit">
    <text evidence="2">Interacts with ODC1 and thereby sterically blocks ODC homodimerization.</text>
</comment>
<accession>A0A6J2Y085</accession>
<dbReference type="Proteomes" id="UP000504635">
    <property type="component" value="Unplaced"/>
</dbReference>
<organism evidence="6 7">
    <name type="scientific">Sitophilus oryzae</name>
    <name type="common">Rice weevil</name>
    <name type="synonym">Curculio oryzae</name>
    <dbReference type="NCBI Taxonomy" id="7048"/>
    <lineage>
        <taxon>Eukaryota</taxon>
        <taxon>Metazoa</taxon>
        <taxon>Ecdysozoa</taxon>
        <taxon>Arthropoda</taxon>
        <taxon>Hexapoda</taxon>
        <taxon>Insecta</taxon>
        <taxon>Pterygota</taxon>
        <taxon>Neoptera</taxon>
        <taxon>Endopterygota</taxon>
        <taxon>Coleoptera</taxon>
        <taxon>Polyphaga</taxon>
        <taxon>Cucujiformia</taxon>
        <taxon>Curculionidae</taxon>
        <taxon>Dryophthorinae</taxon>
        <taxon>Sitophilus</taxon>
    </lineage>
</organism>
<gene>
    <name evidence="7" type="primary">LOC115882419</name>
</gene>
<dbReference type="RefSeq" id="XP_030756339.1">
    <property type="nucleotide sequence ID" value="XM_030900479.1"/>
</dbReference>
<dbReference type="GeneID" id="115882419"/>
<dbReference type="OrthoDB" id="5959761at2759"/>
<keyword evidence="4" id="KW-0688">Ribosomal frameshifting</keyword>
<dbReference type="SUPFAM" id="SSF55729">
    <property type="entry name" value="Acyl-CoA N-acyltransferases (Nat)"/>
    <property type="match status" value="1"/>
</dbReference>
<evidence type="ECO:0000313" key="6">
    <source>
        <dbReference type="Proteomes" id="UP000504635"/>
    </source>
</evidence>
<dbReference type="PANTHER" id="PTHR10279:SF10">
    <property type="entry name" value="ORNITHINE DECARBOXYLASE ANTIZYME"/>
    <property type="match status" value="1"/>
</dbReference>
<dbReference type="FunCoup" id="A0A6J2Y085">
    <property type="interactions" value="935"/>
</dbReference>
<evidence type="ECO:0000256" key="4">
    <source>
        <dbReference type="ARBA" id="ARBA00022758"/>
    </source>
</evidence>
<evidence type="ECO:0000256" key="5">
    <source>
        <dbReference type="SAM" id="MobiDB-lite"/>
    </source>
</evidence>
<dbReference type="KEGG" id="soy:115882419"/>
<reference evidence="7" key="1">
    <citation type="submission" date="2025-08" db="UniProtKB">
        <authorList>
            <consortium name="RefSeq"/>
        </authorList>
    </citation>
    <scope>IDENTIFICATION</scope>
    <source>
        <tissue evidence="7">Gonads</tissue>
    </source>
</reference>
<sequence length="170" mass="18246">MLSQKRSAASVSAADCFNMSLGAGPLWWSDAPGDATRGPPAGGTRNLPLSSQQQQQPVRLSFRTAGNGGANSRSVGQPWDAVLREGVLYVTPPPHLVEGSKEAFVALLEAAEEKLKCKHVVVVFKADRSDRPTLVRTFMFLGFAVLSPNSPLIPPQLAQGNICMLYNIDE</sequence>
<dbReference type="GO" id="GO:0005634">
    <property type="term" value="C:nucleus"/>
    <property type="evidence" value="ECO:0007669"/>
    <property type="project" value="TreeGrafter"/>
</dbReference>
<dbReference type="PANTHER" id="PTHR10279">
    <property type="entry name" value="ORNITHINE DECARBOXYLASE ANTIZYME"/>
    <property type="match status" value="1"/>
</dbReference>
<protein>
    <recommendedName>
        <fullName evidence="3">Ornithine decarboxylase antizyme</fullName>
    </recommendedName>
</protein>
<dbReference type="GO" id="GO:0045732">
    <property type="term" value="P:positive regulation of protein catabolic process"/>
    <property type="evidence" value="ECO:0007669"/>
    <property type="project" value="TreeGrafter"/>
</dbReference>
<dbReference type="Gene3D" id="3.40.630.60">
    <property type="match status" value="1"/>
</dbReference>
<dbReference type="InterPro" id="IPR016181">
    <property type="entry name" value="Acyl_CoA_acyltransferase"/>
</dbReference>
<comment type="similarity">
    <text evidence="1">Belongs to the ODC antizyme family.</text>
</comment>
<keyword evidence="6" id="KW-1185">Reference proteome</keyword>
<dbReference type="GO" id="GO:0008073">
    <property type="term" value="F:ornithine decarboxylase inhibitor activity"/>
    <property type="evidence" value="ECO:0007669"/>
    <property type="project" value="InterPro"/>
</dbReference>
<dbReference type="AlphaFoldDB" id="A0A6J2Y085"/>
<evidence type="ECO:0000256" key="3">
    <source>
        <dbReference type="ARBA" id="ARBA00017712"/>
    </source>
</evidence>
<evidence type="ECO:0000313" key="7">
    <source>
        <dbReference type="RefSeq" id="XP_030756339.1"/>
    </source>
</evidence>
<evidence type="ECO:0000256" key="2">
    <source>
        <dbReference type="ARBA" id="ARBA00011836"/>
    </source>
</evidence>
<dbReference type="GO" id="GO:0075523">
    <property type="term" value="P:viral translational frameshifting"/>
    <property type="evidence" value="ECO:0007669"/>
    <property type="project" value="UniProtKB-KW"/>
</dbReference>
<feature type="compositionally biased region" description="Low complexity" evidence="5">
    <location>
        <begin position="47"/>
        <end position="57"/>
    </location>
</feature>
<feature type="region of interest" description="Disordered" evidence="5">
    <location>
        <begin position="30"/>
        <end position="58"/>
    </location>
</feature>
<dbReference type="InterPro" id="IPR038581">
    <property type="entry name" value="ODC_AZ_sf"/>
</dbReference>
<evidence type="ECO:0000256" key="1">
    <source>
        <dbReference type="ARBA" id="ARBA00008796"/>
    </source>
</evidence>
<dbReference type="InterPro" id="IPR002993">
    <property type="entry name" value="ODC_AZ"/>
</dbReference>
<dbReference type="CTD" id="36307"/>
<proteinExistence type="inferred from homology"/>